<dbReference type="RefSeq" id="WP_059401801.1">
    <property type="nucleotide sequence ID" value="NZ_CP051298.1"/>
</dbReference>
<dbReference type="EMBL" id="CP051298">
    <property type="protein sequence ID" value="QKD43514.1"/>
    <property type="molecule type" value="Genomic_DNA"/>
</dbReference>
<dbReference type="Gene3D" id="3.30.1330.30">
    <property type="match status" value="1"/>
</dbReference>
<dbReference type="InterPro" id="IPR051259">
    <property type="entry name" value="rRNA_Methyltransferase"/>
</dbReference>
<sequence length="258" mass="27783">MTAMQPVTIHSRDNALLKDLRRLSQDSTAYRKQGRVWLEGDHLCSAALARGQRPAIAVFSESFWPLAPEEYAQAATKNIVIADALWQDISGLESPARMGFVLPLPAQQALDAQSPTVVLDRLQDAGNVGSILRSASAFGFAQIAALKGTAALWSPKVLRAGMGAHFALRLVEGLDVQDIDRLRVPLLATSSHQGDWLHRAQLPWPCGWIMGHEGQGVSPDLQRRASRHIRIVQPGGEESLNVGAAAAICLHASAAARA</sequence>
<dbReference type="GO" id="GO:0006396">
    <property type="term" value="P:RNA processing"/>
    <property type="evidence" value="ECO:0007669"/>
    <property type="project" value="InterPro"/>
</dbReference>
<gene>
    <name evidence="4" type="ORF">HF896_07750</name>
</gene>
<keyword evidence="1 4" id="KW-0489">Methyltransferase</keyword>
<dbReference type="SUPFAM" id="SSF75217">
    <property type="entry name" value="alpha/beta knot"/>
    <property type="match status" value="1"/>
</dbReference>
<feature type="domain" description="tRNA/rRNA methyltransferase SpoU type" evidence="3">
    <location>
        <begin position="116"/>
        <end position="251"/>
    </location>
</feature>
<dbReference type="Gene3D" id="3.40.1280.10">
    <property type="match status" value="1"/>
</dbReference>
<dbReference type="PANTHER" id="PTHR43191">
    <property type="entry name" value="RRNA METHYLTRANSFERASE 3"/>
    <property type="match status" value="1"/>
</dbReference>
<name>A0A858ZS29_9BURK</name>
<accession>A0A858ZS29</accession>
<keyword evidence="2 4" id="KW-0808">Transferase</keyword>
<evidence type="ECO:0000259" key="3">
    <source>
        <dbReference type="Pfam" id="PF00588"/>
    </source>
</evidence>
<dbReference type="InterPro" id="IPR001537">
    <property type="entry name" value="SpoU_MeTrfase"/>
</dbReference>
<dbReference type="CDD" id="cd18095">
    <property type="entry name" value="SpoU-like_rRNA-MTase"/>
    <property type="match status" value="1"/>
</dbReference>
<dbReference type="Proteomes" id="UP000500755">
    <property type="component" value="Chromosome"/>
</dbReference>
<dbReference type="GO" id="GO:0032259">
    <property type="term" value="P:methylation"/>
    <property type="evidence" value="ECO:0007669"/>
    <property type="project" value="UniProtKB-KW"/>
</dbReference>
<dbReference type="GO" id="GO:0008173">
    <property type="term" value="F:RNA methyltransferase activity"/>
    <property type="evidence" value="ECO:0007669"/>
    <property type="project" value="InterPro"/>
</dbReference>
<dbReference type="InterPro" id="IPR029026">
    <property type="entry name" value="tRNA_m1G_MTases_N"/>
</dbReference>
<dbReference type="InterPro" id="IPR029028">
    <property type="entry name" value="Alpha/beta_knot_MTases"/>
</dbReference>
<dbReference type="AlphaFoldDB" id="A0A858ZS29"/>
<dbReference type="PANTHER" id="PTHR43191:SF2">
    <property type="entry name" value="RRNA METHYLTRANSFERASE 3, MITOCHONDRIAL"/>
    <property type="match status" value="1"/>
</dbReference>
<dbReference type="Pfam" id="PF00588">
    <property type="entry name" value="SpoU_methylase"/>
    <property type="match status" value="1"/>
</dbReference>
<proteinExistence type="predicted"/>
<evidence type="ECO:0000313" key="5">
    <source>
        <dbReference type="Proteomes" id="UP000500755"/>
    </source>
</evidence>
<organism evidence="4 5">
    <name type="scientific">Alicycliphilus denitrificans</name>
    <dbReference type="NCBI Taxonomy" id="179636"/>
    <lineage>
        <taxon>Bacteria</taxon>
        <taxon>Pseudomonadati</taxon>
        <taxon>Pseudomonadota</taxon>
        <taxon>Betaproteobacteria</taxon>
        <taxon>Burkholderiales</taxon>
        <taxon>Comamonadaceae</taxon>
        <taxon>Alicycliphilus</taxon>
    </lineage>
</organism>
<evidence type="ECO:0000256" key="1">
    <source>
        <dbReference type="ARBA" id="ARBA00022603"/>
    </source>
</evidence>
<evidence type="ECO:0000313" key="4">
    <source>
        <dbReference type="EMBL" id="QKD43514.1"/>
    </source>
</evidence>
<dbReference type="GO" id="GO:0003723">
    <property type="term" value="F:RNA binding"/>
    <property type="evidence" value="ECO:0007669"/>
    <property type="project" value="InterPro"/>
</dbReference>
<dbReference type="InterPro" id="IPR029064">
    <property type="entry name" value="Ribosomal_eL30-like_sf"/>
</dbReference>
<evidence type="ECO:0000256" key="2">
    <source>
        <dbReference type="ARBA" id="ARBA00022679"/>
    </source>
</evidence>
<reference evidence="4 5" key="1">
    <citation type="submission" date="2020-05" db="EMBL/GenBank/DDBJ databases">
        <title>Complete genome sequence of Alicycliphilus denitrificans DP3.</title>
        <authorList>
            <person name="Chen X."/>
        </authorList>
    </citation>
    <scope>NUCLEOTIDE SEQUENCE [LARGE SCALE GENOMIC DNA]</scope>
    <source>
        <strain evidence="4 5">DP3</strain>
    </source>
</reference>
<dbReference type="SUPFAM" id="SSF55315">
    <property type="entry name" value="L30e-like"/>
    <property type="match status" value="1"/>
</dbReference>
<protein>
    <submittedName>
        <fullName evidence="4">RNA methyltransferase</fullName>
    </submittedName>
</protein>